<evidence type="ECO:0000313" key="1">
    <source>
        <dbReference type="EMBL" id="CAK7352532.1"/>
    </source>
</evidence>
<comment type="caution">
    <text evidence="1">The sequence shown here is derived from an EMBL/GenBank/DDBJ whole genome shotgun (WGS) entry which is preliminary data.</text>
</comment>
<evidence type="ECO:0000313" key="2">
    <source>
        <dbReference type="Proteomes" id="UP001314170"/>
    </source>
</evidence>
<dbReference type="EMBL" id="CAWUPB010001194">
    <property type="protein sequence ID" value="CAK7352532.1"/>
    <property type="molecule type" value="Genomic_DNA"/>
</dbReference>
<dbReference type="AlphaFoldDB" id="A0AAV1SJC5"/>
<reference evidence="1 2" key="1">
    <citation type="submission" date="2024-01" db="EMBL/GenBank/DDBJ databases">
        <authorList>
            <person name="Waweru B."/>
        </authorList>
    </citation>
    <scope>NUCLEOTIDE SEQUENCE [LARGE SCALE GENOMIC DNA]</scope>
</reference>
<proteinExistence type="predicted"/>
<organism evidence="1 2">
    <name type="scientific">Dovyalis caffra</name>
    <dbReference type="NCBI Taxonomy" id="77055"/>
    <lineage>
        <taxon>Eukaryota</taxon>
        <taxon>Viridiplantae</taxon>
        <taxon>Streptophyta</taxon>
        <taxon>Embryophyta</taxon>
        <taxon>Tracheophyta</taxon>
        <taxon>Spermatophyta</taxon>
        <taxon>Magnoliopsida</taxon>
        <taxon>eudicotyledons</taxon>
        <taxon>Gunneridae</taxon>
        <taxon>Pentapetalae</taxon>
        <taxon>rosids</taxon>
        <taxon>fabids</taxon>
        <taxon>Malpighiales</taxon>
        <taxon>Salicaceae</taxon>
        <taxon>Flacourtieae</taxon>
        <taxon>Dovyalis</taxon>
    </lineage>
</organism>
<protein>
    <submittedName>
        <fullName evidence="1">Uncharacterized protein</fullName>
    </submittedName>
</protein>
<keyword evidence="2" id="KW-1185">Reference proteome</keyword>
<sequence>MATQVPGLSEAHYLGYFMNGLIDIIRSGLRIHDLGNPSKAMDLARFIESDFLLGDMSRPDLFLQGTRVLRLILPLSHIRINLLLVHRLALWENIKLVHRIAPKRP</sequence>
<dbReference type="Proteomes" id="UP001314170">
    <property type="component" value="Unassembled WGS sequence"/>
</dbReference>
<accession>A0AAV1SJC5</accession>
<name>A0AAV1SJC5_9ROSI</name>
<gene>
    <name evidence="1" type="ORF">DCAF_LOCUS24271</name>
</gene>